<evidence type="ECO:0000259" key="1">
    <source>
        <dbReference type="Pfam" id="PF06985"/>
    </source>
</evidence>
<protein>
    <submittedName>
        <fullName evidence="2">Heterokaryon incompatibility protein-domain-containing protein</fullName>
    </submittedName>
</protein>
<dbReference type="AlphaFoldDB" id="A0A9P8V6U9"/>
<proteinExistence type="predicted"/>
<gene>
    <name evidence="2" type="ORF">F5X68DRAFT_173204</name>
</gene>
<sequence>MNDAVAPPELCDRCKTIDLGDYLLSESSPGNIELGYFQDILKNQHCSLCKIVVQTLSFRADKHWEAGKYPREMCHLGRYRDNTGAPGQPRLQAWFHSTTETLPEGLCGHSTTLGEIQLLEVATHHREAARSCKPVVRMIGERASLSVLKTWMEDCMNHPKCTAPTLGLPVMENSLPLLLIDVKRMKLIERDWATRYVALSYVWGRVKQFQTIRSNFKDLLEDGSLIQIRVELPRVINDAIEFVTALGESYLWIDTLCIVQDDMDSKAQYVSRMDRVYGQALLTIIALSGNDANASLPGVADGSRKSLHSPVQVGPFKLLAGLPSLSTVQQSSTWSRRGWTFQEGILSKRRVYFWDHQIYWQCASAYCAESTIGATPDGRINQGSLSPLERNADDSRSQFLVYQALGKMYCQRQLTFPSDSLKAFSGILSALERKYGWQFVSALPEKIFDLALLWRPYGGSSLKLESQTTGFEQPNRPLSTWCWTSWTGFIHWDAWRLDSYAGKDVIVESQVVDYSVKDKTRFRRLVREQSSYLSANAGDATSPQQTDLAERMSNNQALPPNTLVFEANCLSINGYTLSQPLPESSWALTRPASYQFKNAVRGQTWIYNEAGCHCGTMAGLRSWRPAANVPYDFVLLSRSDQDKVTQADIDSYRDRLPMEYYSAEEYYKEVFDTNRFEYKRWWALNILLIQWKGEVAERVGVGLMHADAWDWNRQQRKRIVLR</sequence>
<dbReference type="Pfam" id="PF06985">
    <property type="entry name" value="HET"/>
    <property type="match status" value="1"/>
</dbReference>
<dbReference type="EMBL" id="JAGSXJ010000021">
    <property type="protein sequence ID" value="KAH6678817.1"/>
    <property type="molecule type" value="Genomic_DNA"/>
</dbReference>
<keyword evidence="3" id="KW-1185">Reference proteome</keyword>
<name>A0A9P8V6U9_9PEZI</name>
<evidence type="ECO:0000313" key="3">
    <source>
        <dbReference type="Proteomes" id="UP000770015"/>
    </source>
</evidence>
<dbReference type="Proteomes" id="UP000770015">
    <property type="component" value="Unassembled WGS sequence"/>
</dbReference>
<accession>A0A9P8V6U9</accession>
<dbReference type="OrthoDB" id="2975793at2759"/>
<dbReference type="PANTHER" id="PTHR33112">
    <property type="entry name" value="DOMAIN PROTEIN, PUTATIVE-RELATED"/>
    <property type="match status" value="1"/>
</dbReference>
<dbReference type="PANTHER" id="PTHR33112:SF12">
    <property type="entry name" value="HETEROKARYON INCOMPATIBILITY DOMAIN-CONTAINING PROTEIN"/>
    <property type="match status" value="1"/>
</dbReference>
<reference evidence="2" key="1">
    <citation type="journal article" date="2021" name="Nat. Commun.">
        <title>Genetic determinants of endophytism in the Arabidopsis root mycobiome.</title>
        <authorList>
            <person name="Mesny F."/>
            <person name="Miyauchi S."/>
            <person name="Thiergart T."/>
            <person name="Pickel B."/>
            <person name="Atanasova L."/>
            <person name="Karlsson M."/>
            <person name="Huettel B."/>
            <person name="Barry K.W."/>
            <person name="Haridas S."/>
            <person name="Chen C."/>
            <person name="Bauer D."/>
            <person name="Andreopoulos W."/>
            <person name="Pangilinan J."/>
            <person name="LaButti K."/>
            <person name="Riley R."/>
            <person name="Lipzen A."/>
            <person name="Clum A."/>
            <person name="Drula E."/>
            <person name="Henrissat B."/>
            <person name="Kohler A."/>
            <person name="Grigoriev I.V."/>
            <person name="Martin F.M."/>
            <person name="Hacquard S."/>
        </authorList>
    </citation>
    <scope>NUCLEOTIDE SEQUENCE</scope>
    <source>
        <strain evidence="2">MPI-SDFR-AT-0117</strain>
    </source>
</reference>
<organism evidence="2 3">
    <name type="scientific">Plectosphaerella plurivora</name>
    <dbReference type="NCBI Taxonomy" id="936078"/>
    <lineage>
        <taxon>Eukaryota</taxon>
        <taxon>Fungi</taxon>
        <taxon>Dikarya</taxon>
        <taxon>Ascomycota</taxon>
        <taxon>Pezizomycotina</taxon>
        <taxon>Sordariomycetes</taxon>
        <taxon>Hypocreomycetidae</taxon>
        <taxon>Glomerellales</taxon>
        <taxon>Plectosphaerellaceae</taxon>
        <taxon>Plectosphaerella</taxon>
    </lineage>
</organism>
<comment type="caution">
    <text evidence="2">The sequence shown here is derived from an EMBL/GenBank/DDBJ whole genome shotgun (WGS) entry which is preliminary data.</text>
</comment>
<evidence type="ECO:0000313" key="2">
    <source>
        <dbReference type="EMBL" id="KAH6678817.1"/>
    </source>
</evidence>
<dbReference type="InterPro" id="IPR010730">
    <property type="entry name" value="HET"/>
</dbReference>
<feature type="domain" description="Heterokaryon incompatibility" evidence="1">
    <location>
        <begin position="196"/>
        <end position="343"/>
    </location>
</feature>